<feature type="compositionally biased region" description="Polar residues" evidence="1">
    <location>
        <begin position="18"/>
        <end position="27"/>
    </location>
</feature>
<reference evidence="2 3" key="1">
    <citation type="submission" date="2024-01" db="EMBL/GenBank/DDBJ databases">
        <title>Genome assemblies of Stephania.</title>
        <authorList>
            <person name="Yang L."/>
        </authorList>
    </citation>
    <scope>NUCLEOTIDE SEQUENCE [LARGE SCALE GENOMIC DNA]</scope>
    <source>
        <strain evidence="2">YNDBR</strain>
        <tissue evidence="2">Leaf</tissue>
    </source>
</reference>
<sequence>MEGLLRDANKTSLGYAGSHSNPRSVTRVSRPVASHGACSSGQIWDFICASASERCSTQHYNKLAHFLSTFSRKVYLRHNAYFLICTWERHCT</sequence>
<gene>
    <name evidence="2" type="ORF">Syun_019229</name>
</gene>
<proteinExistence type="predicted"/>
<accession>A0AAP0NVQ7</accession>
<dbReference type="EMBL" id="JBBNAF010000008">
    <property type="protein sequence ID" value="KAK9121612.1"/>
    <property type="molecule type" value="Genomic_DNA"/>
</dbReference>
<dbReference type="Proteomes" id="UP001420932">
    <property type="component" value="Unassembled WGS sequence"/>
</dbReference>
<evidence type="ECO:0000313" key="3">
    <source>
        <dbReference type="Proteomes" id="UP001420932"/>
    </source>
</evidence>
<feature type="region of interest" description="Disordered" evidence="1">
    <location>
        <begin position="1"/>
        <end position="28"/>
    </location>
</feature>
<comment type="caution">
    <text evidence="2">The sequence shown here is derived from an EMBL/GenBank/DDBJ whole genome shotgun (WGS) entry which is preliminary data.</text>
</comment>
<evidence type="ECO:0000256" key="1">
    <source>
        <dbReference type="SAM" id="MobiDB-lite"/>
    </source>
</evidence>
<evidence type="ECO:0000313" key="2">
    <source>
        <dbReference type="EMBL" id="KAK9121612.1"/>
    </source>
</evidence>
<dbReference type="AlphaFoldDB" id="A0AAP0NVQ7"/>
<organism evidence="2 3">
    <name type="scientific">Stephania yunnanensis</name>
    <dbReference type="NCBI Taxonomy" id="152371"/>
    <lineage>
        <taxon>Eukaryota</taxon>
        <taxon>Viridiplantae</taxon>
        <taxon>Streptophyta</taxon>
        <taxon>Embryophyta</taxon>
        <taxon>Tracheophyta</taxon>
        <taxon>Spermatophyta</taxon>
        <taxon>Magnoliopsida</taxon>
        <taxon>Ranunculales</taxon>
        <taxon>Menispermaceae</taxon>
        <taxon>Menispermoideae</taxon>
        <taxon>Cissampelideae</taxon>
        <taxon>Stephania</taxon>
    </lineage>
</organism>
<protein>
    <submittedName>
        <fullName evidence="2">Uncharacterized protein</fullName>
    </submittedName>
</protein>
<keyword evidence="3" id="KW-1185">Reference proteome</keyword>
<name>A0AAP0NVQ7_9MAGN</name>